<dbReference type="GeneID" id="18171680"/>
<dbReference type="Proteomes" id="UP000001610">
    <property type="component" value="Unassembled WGS sequence"/>
</dbReference>
<reference evidence="2 3" key="1">
    <citation type="journal article" date="2011" name="Genome Biol.">
        <title>Genome sequence of the insect pathogenic fungus Cordyceps militaris, a valued traditional Chinese medicine.</title>
        <authorList>
            <person name="Zheng P."/>
            <person name="Xia Y."/>
            <person name="Xiao G."/>
            <person name="Xiong C."/>
            <person name="Hu X."/>
            <person name="Zhang S."/>
            <person name="Zheng H."/>
            <person name="Huang Y."/>
            <person name="Zhou Y."/>
            <person name="Wang S."/>
            <person name="Zhao G.P."/>
            <person name="Liu X."/>
            <person name="St Leger R.J."/>
            <person name="Wang C."/>
        </authorList>
    </citation>
    <scope>NUCLEOTIDE SEQUENCE [LARGE SCALE GENOMIC DNA]</scope>
    <source>
        <strain evidence="2 3">CM01</strain>
    </source>
</reference>
<gene>
    <name evidence="2" type="ORF">CCM_09678</name>
</gene>
<keyword evidence="1" id="KW-1133">Transmembrane helix</keyword>
<dbReference type="EMBL" id="JH126409">
    <property type="protein sequence ID" value="EGX87623.1"/>
    <property type="molecule type" value="Genomic_DNA"/>
</dbReference>
<sequence>MSPTYPEVTIVNLPSSFMIVISITPSYTLLAYHSRFLDKCRLIIKDFLIASIFR</sequence>
<dbReference type="AlphaFoldDB" id="G3JV37"/>
<evidence type="ECO:0000313" key="3">
    <source>
        <dbReference type="Proteomes" id="UP000001610"/>
    </source>
</evidence>
<keyword evidence="1" id="KW-0472">Membrane</keyword>
<evidence type="ECO:0000256" key="1">
    <source>
        <dbReference type="SAM" id="Phobius"/>
    </source>
</evidence>
<keyword evidence="1" id="KW-0812">Transmembrane</keyword>
<keyword evidence="3" id="KW-1185">Reference proteome</keyword>
<dbReference type="OrthoDB" id="10443330at2759"/>
<organism evidence="2 3">
    <name type="scientific">Cordyceps militaris (strain CM01)</name>
    <name type="common">Caterpillar fungus</name>
    <dbReference type="NCBI Taxonomy" id="983644"/>
    <lineage>
        <taxon>Eukaryota</taxon>
        <taxon>Fungi</taxon>
        <taxon>Dikarya</taxon>
        <taxon>Ascomycota</taxon>
        <taxon>Pezizomycotina</taxon>
        <taxon>Sordariomycetes</taxon>
        <taxon>Hypocreomycetidae</taxon>
        <taxon>Hypocreales</taxon>
        <taxon>Cordycipitaceae</taxon>
        <taxon>Cordyceps</taxon>
    </lineage>
</organism>
<dbReference type="HOGENOM" id="CLU_3050246_0_0_1"/>
<feature type="transmembrane region" description="Helical" evidence="1">
    <location>
        <begin position="12"/>
        <end position="32"/>
    </location>
</feature>
<protein>
    <submittedName>
        <fullName evidence="2">Uncharacterized protein</fullName>
    </submittedName>
</protein>
<dbReference type="InParanoid" id="G3JV37"/>
<dbReference type="RefSeq" id="XP_006674874.1">
    <property type="nucleotide sequence ID" value="XM_006674811.1"/>
</dbReference>
<dbReference type="VEuPathDB" id="FungiDB:CCM_09678"/>
<proteinExistence type="predicted"/>
<name>G3JV37_CORMM</name>
<evidence type="ECO:0000313" key="2">
    <source>
        <dbReference type="EMBL" id="EGX87623.1"/>
    </source>
</evidence>
<accession>G3JV37</accession>
<dbReference type="KEGG" id="cmt:CCM_09678"/>